<keyword evidence="3" id="KW-1185">Reference proteome</keyword>
<dbReference type="PANTHER" id="PTHR42686">
    <property type="entry name" value="GH17980P-RELATED"/>
    <property type="match status" value="1"/>
</dbReference>
<dbReference type="RefSeq" id="WP_284054069.1">
    <property type="nucleotide sequence ID" value="NZ_JAGRQC010000003.1"/>
</dbReference>
<dbReference type="InterPro" id="IPR020471">
    <property type="entry name" value="AKR"/>
</dbReference>
<reference evidence="2" key="1">
    <citation type="submission" date="2021-04" db="EMBL/GenBank/DDBJ databases">
        <title>Ouciella asimina sp. nov., isolated from the surface seawater in the hydrothermal field of Okinawa Trough.</title>
        <authorList>
            <person name="Shuang W."/>
        </authorList>
    </citation>
    <scope>NUCLEOTIDE SEQUENCE</scope>
    <source>
        <strain evidence="2">LXI357</strain>
    </source>
</reference>
<dbReference type="EMBL" id="JAGRQC010000003">
    <property type="protein sequence ID" value="MBR0552800.1"/>
    <property type="molecule type" value="Genomic_DNA"/>
</dbReference>
<dbReference type="GO" id="GO:0005829">
    <property type="term" value="C:cytosol"/>
    <property type="evidence" value="ECO:0007669"/>
    <property type="project" value="TreeGrafter"/>
</dbReference>
<name>A0A8T4IE09_9SPHN</name>
<dbReference type="Proteomes" id="UP000676996">
    <property type="component" value="Unassembled WGS sequence"/>
</dbReference>
<accession>A0A8T4IE09</accession>
<dbReference type="Pfam" id="PF00248">
    <property type="entry name" value="Aldo_ket_red"/>
    <property type="match status" value="1"/>
</dbReference>
<evidence type="ECO:0000259" key="1">
    <source>
        <dbReference type="Pfam" id="PF00248"/>
    </source>
</evidence>
<dbReference type="Gene3D" id="3.20.20.100">
    <property type="entry name" value="NADP-dependent oxidoreductase domain"/>
    <property type="match status" value="1"/>
</dbReference>
<dbReference type="AlphaFoldDB" id="A0A8T4IE09"/>
<dbReference type="SUPFAM" id="SSF51430">
    <property type="entry name" value="NAD(P)-linked oxidoreductase"/>
    <property type="match status" value="1"/>
</dbReference>
<dbReference type="GO" id="GO:0016491">
    <property type="term" value="F:oxidoreductase activity"/>
    <property type="evidence" value="ECO:0007669"/>
    <property type="project" value="InterPro"/>
</dbReference>
<proteinExistence type="predicted"/>
<protein>
    <submittedName>
        <fullName evidence="2">Aldo/keto reductase</fullName>
    </submittedName>
</protein>
<evidence type="ECO:0000313" key="3">
    <source>
        <dbReference type="Proteomes" id="UP000676996"/>
    </source>
</evidence>
<dbReference type="PANTHER" id="PTHR42686:SF1">
    <property type="entry name" value="GH17980P-RELATED"/>
    <property type="match status" value="1"/>
</dbReference>
<evidence type="ECO:0000313" key="2">
    <source>
        <dbReference type="EMBL" id="MBR0552800.1"/>
    </source>
</evidence>
<gene>
    <name evidence="2" type="ORF">J7S20_09815</name>
</gene>
<feature type="domain" description="NADP-dependent oxidoreductase" evidence="1">
    <location>
        <begin position="7"/>
        <end position="314"/>
    </location>
</feature>
<sequence>MIDIPSLGMGCAGIGNLYRAVADEVAIDTVVHAYDRGVRFFDVAPHYGFGLAERRLGEALKQCDPDGEAIVSTKVGRLLDPTDSTARERHGFVEAAGFEPRFDYSGDAVRRSHGESLARLMRDRVDLLLAHDLGTLTHGEASAAHLRTFLDSGYPAMARLRDEGAVGAIGIGVNEITVCLELLDEVPLDVILLAGRYTLLEPDAALPLLDRCAATGTRLIVGGPFNSGVLIEGSARAAQSHYDYAAPPDWVIDRVHRLEGLCDEHDIRIGAAALQFPLRAAPVASVIPGLVGRDQVDATLAFQEETIPERFWDALPSPSLPRRESAA</sequence>
<dbReference type="InterPro" id="IPR036812">
    <property type="entry name" value="NAD(P)_OxRdtase_dom_sf"/>
</dbReference>
<organism evidence="2 3">
    <name type="scientific">Stakelama marina</name>
    <dbReference type="NCBI Taxonomy" id="2826939"/>
    <lineage>
        <taxon>Bacteria</taxon>
        <taxon>Pseudomonadati</taxon>
        <taxon>Pseudomonadota</taxon>
        <taxon>Alphaproteobacteria</taxon>
        <taxon>Sphingomonadales</taxon>
        <taxon>Sphingomonadaceae</taxon>
        <taxon>Stakelama</taxon>
    </lineage>
</organism>
<dbReference type="InterPro" id="IPR023210">
    <property type="entry name" value="NADP_OxRdtase_dom"/>
</dbReference>
<comment type="caution">
    <text evidence="2">The sequence shown here is derived from an EMBL/GenBank/DDBJ whole genome shotgun (WGS) entry which is preliminary data.</text>
</comment>